<keyword evidence="3" id="KW-1185">Reference proteome</keyword>
<dbReference type="Proteomes" id="UP001196413">
    <property type="component" value="Unassembled WGS sequence"/>
</dbReference>
<accession>A0AAD5M7M8</accession>
<reference evidence="2" key="1">
    <citation type="submission" date="2021-06" db="EMBL/GenBank/DDBJ databases">
        <title>Parelaphostrongylus tenuis whole genome reference sequence.</title>
        <authorList>
            <person name="Garwood T.J."/>
            <person name="Larsen P.A."/>
            <person name="Fountain-Jones N.M."/>
            <person name="Garbe J.R."/>
            <person name="Macchietto M.G."/>
            <person name="Kania S.A."/>
            <person name="Gerhold R.W."/>
            <person name="Richards J.E."/>
            <person name="Wolf T.M."/>
        </authorList>
    </citation>
    <scope>NUCLEOTIDE SEQUENCE</scope>
    <source>
        <strain evidence="2">MNPRO001-30</strain>
        <tissue evidence="2">Meninges</tissue>
    </source>
</reference>
<comment type="caution">
    <text evidence="2">The sequence shown here is derived from an EMBL/GenBank/DDBJ whole genome shotgun (WGS) entry which is preliminary data.</text>
</comment>
<evidence type="ECO:0000256" key="1">
    <source>
        <dbReference type="SAM" id="Phobius"/>
    </source>
</evidence>
<evidence type="ECO:0000313" key="2">
    <source>
        <dbReference type="EMBL" id="KAJ1353610.1"/>
    </source>
</evidence>
<organism evidence="2 3">
    <name type="scientific">Parelaphostrongylus tenuis</name>
    <name type="common">Meningeal worm</name>
    <dbReference type="NCBI Taxonomy" id="148309"/>
    <lineage>
        <taxon>Eukaryota</taxon>
        <taxon>Metazoa</taxon>
        <taxon>Ecdysozoa</taxon>
        <taxon>Nematoda</taxon>
        <taxon>Chromadorea</taxon>
        <taxon>Rhabditida</taxon>
        <taxon>Rhabditina</taxon>
        <taxon>Rhabditomorpha</taxon>
        <taxon>Strongyloidea</taxon>
        <taxon>Metastrongylidae</taxon>
        <taxon>Parelaphostrongylus</taxon>
    </lineage>
</organism>
<dbReference type="AlphaFoldDB" id="A0AAD5M7M8"/>
<name>A0AAD5M7M8_PARTN</name>
<proteinExistence type="predicted"/>
<keyword evidence="1" id="KW-0472">Membrane</keyword>
<dbReference type="EMBL" id="JAHQIW010001778">
    <property type="protein sequence ID" value="KAJ1353610.1"/>
    <property type="molecule type" value="Genomic_DNA"/>
</dbReference>
<keyword evidence="1" id="KW-0812">Transmembrane</keyword>
<evidence type="ECO:0000313" key="3">
    <source>
        <dbReference type="Proteomes" id="UP001196413"/>
    </source>
</evidence>
<feature type="transmembrane region" description="Helical" evidence="1">
    <location>
        <begin position="6"/>
        <end position="23"/>
    </location>
</feature>
<sequence>MVLILAIVMWFDLGYLLICRKYLRQTRNSYKMNHWTLYSTILKFAHLSSKYHASFQLPYVSTTITVATPRGSHVVLLSRASQMVGKVISAFVGELEREMFSGDSKMSDHFRLNNARGECMNYLTATLKALGKRIILH</sequence>
<gene>
    <name evidence="2" type="ORF">KIN20_010270</name>
</gene>
<keyword evidence="1" id="KW-1133">Transmembrane helix</keyword>
<protein>
    <submittedName>
        <fullName evidence="2">Uncharacterized protein</fullName>
    </submittedName>
</protein>